<evidence type="ECO:0000313" key="5">
    <source>
        <dbReference type="Proteomes" id="UP001290462"/>
    </source>
</evidence>
<sequence>MSYKINQVAQKIGVKPQIIRYYEHEGMLSNISRNPNGYRSYSEEDISYIRFLESVKKLKRSGLPLIDLREYAKLINSENKECTVEKKALEDEYEKINTYIENLVEAKEYIKKKLKK</sequence>
<evidence type="ECO:0000313" key="4">
    <source>
        <dbReference type="EMBL" id="MDZ5758201.1"/>
    </source>
</evidence>
<evidence type="ECO:0000259" key="3">
    <source>
        <dbReference type="PROSITE" id="PS50937"/>
    </source>
</evidence>
<comment type="caution">
    <text evidence="4">The sequence shown here is derived from an EMBL/GenBank/DDBJ whole genome shotgun (WGS) entry which is preliminary data.</text>
</comment>
<keyword evidence="1" id="KW-0238">DNA-binding</keyword>
<name>A0AAW9JXH4_CARML</name>
<dbReference type="EMBL" id="JAVBVO010000003">
    <property type="protein sequence ID" value="MDZ5758201.1"/>
    <property type="molecule type" value="Genomic_DNA"/>
</dbReference>
<accession>A0AAW9JXH4</accession>
<gene>
    <name evidence="4" type="ORF">RAK27_05960</name>
</gene>
<dbReference type="SMART" id="SM00422">
    <property type="entry name" value="HTH_MERR"/>
    <property type="match status" value="1"/>
</dbReference>
<dbReference type="GO" id="GO:0003677">
    <property type="term" value="F:DNA binding"/>
    <property type="evidence" value="ECO:0007669"/>
    <property type="project" value="UniProtKB-KW"/>
</dbReference>
<feature type="coiled-coil region" evidence="2">
    <location>
        <begin position="72"/>
        <end position="106"/>
    </location>
</feature>
<dbReference type="PANTHER" id="PTHR30204:SF98">
    <property type="entry name" value="HTH-TYPE TRANSCRIPTIONAL REGULATOR ADHR"/>
    <property type="match status" value="1"/>
</dbReference>
<keyword evidence="2" id="KW-0175">Coiled coil</keyword>
<protein>
    <submittedName>
        <fullName evidence="4">MerR family transcriptional regulator</fullName>
    </submittedName>
</protein>
<dbReference type="SUPFAM" id="SSF46955">
    <property type="entry name" value="Putative DNA-binding domain"/>
    <property type="match status" value="1"/>
</dbReference>
<dbReference type="Gene3D" id="1.10.1660.10">
    <property type="match status" value="1"/>
</dbReference>
<organism evidence="4 5">
    <name type="scientific">Carnobacterium maltaromaticum</name>
    <name type="common">Carnobacterium piscicola</name>
    <dbReference type="NCBI Taxonomy" id="2751"/>
    <lineage>
        <taxon>Bacteria</taxon>
        <taxon>Bacillati</taxon>
        <taxon>Bacillota</taxon>
        <taxon>Bacilli</taxon>
        <taxon>Lactobacillales</taxon>
        <taxon>Carnobacteriaceae</taxon>
        <taxon>Carnobacterium</taxon>
    </lineage>
</organism>
<dbReference type="PANTHER" id="PTHR30204">
    <property type="entry name" value="REDOX-CYCLING DRUG-SENSING TRANSCRIPTIONAL ACTIVATOR SOXR"/>
    <property type="match status" value="1"/>
</dbReference>
<dbReference type="InterPro" id="IPR000551">
    <property type="entry name" value="MerR-type_HTH_dom"/>
</dbReference>
<dbReference type="Pfam" id="PF13411">
    <property type="entry name" value="MerR_1"/>
    <property type="match status" value="1"/>
</dbReference>
<reference evidence="4" key="1">
    <citation type="submission" date="2023-08" db="EMBL/GenBank/DDBJ databases">
        <title>Genomic characterization of piscicolin 126 produced by Carnobacterium maltaromaticum CM22 strain isolated from salmon (Salmo salar).</title>
        <authorList>
            <person name="Gonzalez-Gragera E."/>
            <person name="Garcia-Lopez J.D."/>
            <person name="Teso-Perez C."/>
            <person name="Gimenez-Hernandez I."/>
            <person name="Peralta-Sanchez J.M."/>
            <person name="Valdivia E."/>
            <person name="Montalban-Lopez M."/>
            <person name="Martin-Platero A.M."/>
            <person name="Banos A."/>
            <person name="Martinez-Bueno M."/>
        </authorList>
    </citation>
    <scope>NUCLEOTIDE SEQUENCE</scope>
    <source>
        <strain evidence="4">CM22</strain>
    </source>
</reference>
<dbReference type="Proteomes" id="UP001290462">
    <property type="component" value="Unassembled WGS sequence"/>
</dbReference>
<dbReference type="AlphaFoldDB" id="A0AAW9JXH4"/>
<evidence type="ECO:0000256" key="1">
    <source>
        <dbReference type="ARBA" id="ARBA00023125"/>
    </source>
</evidence>
<feature type="domain" description="HTH merR-type" evidence="3">
    <location>
        <begin position="1"/>
        <end position="74"/>
    </location>
</feature>
<dbReference type="PRINTS" id="PR00040">
    <property type="entry name" value="HTHMERR"/>
</dbReference>
<dbReference type="GO" id="GO:0003700">
    <property type="term" value="F:DNA-binding transcription factor activity"/>
    <property type="evidence" value="ECO:0007669"/>
    <property type="project" value="InterPro"/>
</dbReference>
<dbReference type="InterPro" id="IPR047057">
    <property type="entry name" value="MerR_fam"/>
</dbReference>
<dbReference type="RefSeq" id="WP_010052990.1">
    <property type="nucleotide sequence ID" value="NZ_BJOJ01000018.1"/>
</dbReference>
<dbReference type="GeneID" id="83605755"/>
<evidence type="ECO:0000256" key="2">
    <source>
        <dbReference type="SAM" id="Coils"/>
    </source>
</evidence>
<dbReference type="InterPro" id="IPR009061">
    <property type="entry name" value="DNA-bd_dom_put_sf"/>
</dbReference>
<dbReference type="PROSITE" id="PS50937">
    <property type="entry name" value="HTH_MERR_2"/>
    <property type="match status" value="1"/>
</dbReference>
<proteinExistence type="predicted"/>